<gene>
    <name evidence="1" type="ORF">LWI29_018351</name>
</gene>
<evidence type="ECO:0000313" key="2">
    <source>
        <dbReference type="Proteomes" id="UP001168877"/>
    </source>
</evidence>
<keyword evidence="2" id="KW-1185">Reference proteome</keyword>
<evidence type="ECO:0000313" key="1">
    <source>
        <dbReference type="EMBL" id="KAK0596713.1"/>
    </source>
</evidence>
<dbReference type="AlphaFoldDB" id="A0AA39VZE0"/>
<dbReference type="EMBL" id="JAUESC010000004">
    <property type="protein sequence ID" value="KAK0596713.1"/>
    <property type="molecule type" value="Genomic_DNA"/>
</dbReference>
<reference evidence="1" key="2">
    <citation type="submission" date="2023-06" db="EMBL/GenBank/DDBJ databases">
        <authorList>
            <person name="Swenson N.G."/>
            <person name="Wegrzyn J.L."/>
            <person name="Mcevoy S.L."/>
        </authorList>
    </citation>
    <scope>NUCLEOTIDE SEQUENCE</scope>
    <source>
        <strain evidence="1">NS2018</strain>
        <tissue evidence="1">Leaf</tissue>
    </source>
</reference>
<reference evidence="1" key="1">
    <citation type="journal article" date="2022" name="Plant J.">
        <title>Strategies of tolerance reflected in two North American maple genomes.</title>
        <authorList>
            <person name="McEvoy S.L."/>
            <person name="Sezen U.U."/>
            <person name="Trouern-Trend A."/>
            <person name="McMahon S.M."/>
            <person name="Schaberg P.G."/>
            <person name="Yang J."/>
            <person name="Wegrzyn J.L."/>
            <person name="Swenson N.G."/>
        </authorList>
    </citation>
    <scope>NUCLEOTIDE SEQUENCE</scope>
    <source>
        <strain evidence="1">NS2018</strain>
    </source>
</reference>
<protein>
    <submittedName>
        <fullName evidence="1">Uncharacterized protein</fullName>
    </submittedName>
</protein>
<sequence>MFPFASGWSSWMAESDCSIRLSQFSIGRLYTFEFAGTSSSPFSISGKPFQLRQQKGILHIHCWMRDSSLWI</sequence>
<accession>A0AA39VZE0</accession>
<organism evidence="1 2">
    <name type="scientific">Acer saccharum</name>
    <name type="common">Sugar maple</name>
    <dbReference type="NCBI Taxonomy" id="4024"/>
    <lineage>
        <taxon>Eukaryota</taxon>
        <taxon>Viridiplantae</taxon>
        <taxon>Streptophyta</taxon>
        <taxon>Embryophyta</taxon>
        <taxon>Tracheophyta</taxon>
        <taxon>Spermatophyta</taxon>
        <taxon>Magnoliopsida</taxon>
        <taxon>eudicotyledons</taxon>
        <taxon>Gunneridae</taxon>
        <taxon>Pentapetalae</taxon>
        <taxon>rosids</taxon>
        <taxon>malvids</taxon>
        <taxon>Sapindales</taxon>
        <taxon>Sapindaceae</taxon>
        <taxon>Hippocastanoideae</taxon>
        <taxon>Acereae</taxon>
        <taxon>Acer</taxon>
    </lineage>
</organism>
<name>A0AA39VZE0_ACESA</name>
<proteinExistence type="predicted"/>
<dbReference type="Proteomes" id="UP001168877">
    <property type="component" value="Unassembled WGS sequence"/>
</dbReference>
<comment type="caution">
    <text evidence="1">The sequence shown here is derived from an EMBL/GenBank/DDBJ whole genome shotgun (WGS) entry which is preliminary data.</text>
</comment>